<accession>A0A2W7RWA1</accession>
<dbReference type="EMBL" id="QKZS01000004">
    <property type="protein sequence ID" value="PZX55165.1"/>
    <property type="molecule type" value="Genomic_DNA"/>
</dbReference>
<dbReference type="InterPro" id="IPR009739">
    <property type="entry name" value="LprI-like_N"/>
</dbReference>
<dbReference type="Proteomes" id="UP000249538">
    <property type="component" value="Unassembled WGS sequence"/>
</dbReference>
<dbReference type="Gene3D" id="1.20.1270.180">
    <property type="match status" value="1"/>
</dbReference>
<evidence type="ECO:0000259" key="2">
    <source>
        <dbReference type="Pfam" id="PF07007"/>
    </source>
</evidence>
<dbReference type="Pfam" id="PF07007">
    <property type="entry name" value="LprI"/>
    <property type="match status" value="1"/>
</dbReference>
<reference evidence="3 4" key="1">
    <citation type="submission" date="2018-06" db="EMBL/GenBank/DDBJ databases">
        <title>Genomic Encyclopedia of Archaeal and Bacterial Type Strains, Phase II (KMG-II): from individual species to whole genera.</title>
        <authorList>
            <person name="Goeker M."/>
        </authorList>
    </citation>
    <scope>NUCLEOTIDE SEQUENCE [LARGE SCALE GENOMIC DNA]</scope>
    <source>
        <strain evidence="3 4">DSM 18774</strain>
    </source>
</reference>
<proteinExistence type="predicted"/>
<feature type="chain" id="PRO_5015899435" evidence="1">
    <location>
        <begin position="22"/>
        <end position="171"/>
    </location>
</feature>
<dbReference type="AlphaFoldDB" id="A0A2W7RWA1"/>
<evidence type="ECO:0000313" key="3">
    <source>
        <dbReference type="EMBL" id="PZX55165.1"/>
    </source>
</evidence>
<evidence type="ECO:0000313" key="4">
    <source>
        <dbReference type="Proteomes" id="UP000249538"/>
    </source>
</evidence>
<name>A0A2W7RWA1_9RHOB</name>
<protein>
    <submittedName>
        <fullName evidence="3">Uncharacterized protein DUF1311</fullName>
    </submittedName>
</protein>
<organism evidence="3 4">
    <name type="scientific">Cereibacter changlensis</name>
    <dbReference type="NCBI Taxonomy" id="402884"/>
    <lineage>
        <taxon>Bacteria</taxon>
        <taxon>Pseudomonadati</taxon>
        <taxon>Pseudomonadota</taxon>
        <taxon>Alphaproteobacteria</taxon>
        <taxon>Rhodobacterales</taxon>
        <taxon>Paracoccaceae</taxon>
        <taxon>Cereibacter</taxon>
    </lineage>
</organism>
<comment type="caution">
    <text evidence="3">The sequence shown here is derived from an EMBL/GenBank/DDBJ whole genome shotgun (WGS) entry which is preliminary data.</text>
</comment>
<feature type="domain" description="Lysozyme inhibitor LprI-like N-terminal" evidence="2">
    <location>
        <begin position="65"/>
        <end position="160"/>
    </location>
</feature>
<gene>
    <name evidence="3" type="ORF">LX76_01692</name>
</gene>
<sequence>MTGSTMRVMLFLLLCSLSAPAAAQTIAFSPQPTEECLAAASTPEARRACPGKAAAACVKAIRGAAEVERASCANAETEWWRARMDAAYARMMRQAELSDVEFAKELASGAPRMTDDLALMQAAWQDWSEKRCFFEAMRRRGKPDRSVAASLCTLQVTAEQSLLLEAASARR</sequence>
<evidence type="ECO:0000256" key="1">
    <source>
        <dbReference type="SAM" id="SignalP"/>
    </source>
</evidence>
<feature type="signal peptide" evidence="1">
    <location>
        <begin position="1"/>
        <end position="21"/>
    </location>
</feature>
<keyword evidence="1" id="KW-0732">Signal</keyword>